<keyword evidence="6" id="KW-1185">Reference proteome</keyword>
<dbReference type="InterPro" id="IPR001638">
    <property type="entry name" value="Solute-binding_3/MltF_N"/>
</dbReference>
<accession>A0ABS2IB68</accession>
<comment type="similarity">
    <text evidence="1">Belongs to the bacterial solute-binding protein 3 family.</text>
</comment>
<feature type="signal peptide" evidence="3">
    <location>
        <begin position="1"/>
        <end position="31"/>
    </location>
</feature>
<protein>
    <submittedName>
        <fullName evidence="5">Transporter substrate-binding domain-containing protein</fullName>
    </submittedName>
</protein>
<dbReference type="Proteomes" id="UP000717995">
    <property type="component" value="Unassembled WGS sequence"/>
</dbReference>
<dbReference type="RefSeq" id="WP_204915489.1">
    <property type="nucleotide sequence ID" value="NZ_JAFEUP010000002.1"/>
</dbReference>
<dbReference type="EMBL" id="JAFEUP010000002">
    <property type="protein sequence ID" value="MBM7060366.1"/>
    <property type="molecule type" value="Genomic_DNA"/>
</dbReference>
<comment type="caution">
    <text evidence="5">The sequence shown here is derived from an EMBL/GenBank/DDBJ whole genome shotgun (WGS) entry which is preliminary data.</text>
</comment>
<name>A0ABS2IB68_9GAMM</name>
<gene>
    <name evidence="5" type="ORF">JQX08_06580</name>
</gene>
<feature type="chain" id="PRO_5046109957" evidence="3">
    <location>
        <begin position="32"/>
        <end position="288"/>
    </location>
</feature>
<dbReference type="Gene3D" id="3.40.190.10">
    <property type="entry name" value="Periplasmic binding protein-like II"/>
    <property type="match status" value="2"/>
</dbReference>
<organism evidence="5 6">
    <name type="scientific">Zestomonas insulae</name>
    <dbReference type="NCBI Taxonomy" id="2809017"/>
    <lineage>
        <taxon>Bacteria</taxon>
        <taxon>Pseudomonadati</taxon>
        <taxon>Pseudomonadota</taxon>
        <taxon>Gammaproteobacteria</taxon>
        <taxon>Pseudomonadales</taxon>
        <taxon>Pseudomonadaceae</taxon>
        <taxon>Zestomonas</taxon>
    </lineage>
</organism>
<evidence type="ECO:0000313" key="5">
    <source>
        <dbReference type="EMBL" id="MBM7060366.1"/>
    </source>
</evidence>
<dbReference type="PANTHER" id="PTHR35936:SF19">
    <property type="entry name" value="AMINO-ACID-BINDING PROTEIN YXEM-RELATED"/>
    <property type="match status" value="1"/>
</dbReference>
<dbReference type="SUPFAM" id="SSF53850">
    <property type="entry name" value="Periplasmic binding protein-like II"/>
    <property type="match status" value="1"/>
</dbReference>
<evidence type="ECO:0000256" key="1">
    <source>
        <dbReference type="ARBA" id="ARBA00010333"/>
    </source>
</evidence>
<feature type="domain" description="Solute-binding protein family 3/N-terminal" evidence="4">
    <location>
        <begin position="58"/>
        <end position="131"/>
    </location>
</feature>
<evidence type="ECO:0000313" key="6">
    <source>
        <dbReference type="Proteomes" id="UP000717995"/>
    </source>
</evidence>
<reference evidence="5 6" key="1">
    <citation type="submission" date="2021-02" db="EMBL/GenBank/DDBJ databases">
        <authorList>
            <person name="Lee D.-H."/>
        </authorList>
    </citation>
    <scope>NUCLEOTIDE SEQUENCE [LARGE SCALE GENOMIC DNA]</scope>
    <source>
        <strain evidence="5 6">UL073</strain>
    </source>
</reference>
<dbReference type="PANTHER" id="PTHR35936">
    <property type="entry name" value="MEMBRANE-BOUND LYTIC MUREIN TRANSGLYCOSYLASE F"/>
    <property type="match status" value="1"/>
</dbReference>
<sequence>MRMNASAAPPLRRWHWLLVPLLGSLLAAVQADEVAHGYGCDRPIRLALYENRVFYHDAQGIDPDLVAELRRRSGCAFEVSVMPRSDIWRALQAGTLDMATSGIATPERERFAYFVPYLYLRNKLIVPASLAPQLVSMSDFVQMPGARLGIIASYRHGPFMDSSVRILRLAGRVSEYPDEATRFRALASGEVSALIGHDLNLDGAVPAAERLNYRLVDVAPGPAIPHGLVLARAHFSAPQAAQWLRLIEAMRLDGRLAGIMRANAPQPAADELLNSGYHYELAKQGRQP</sequence>
<evidence type="ECO:0000256" key="2">
    <source>
        <dbReference type="ARBA" id="ARBA00022729"/>
    </source>
</evidence>
<dbReference type="Pfam" id="PF00497">
    <property type="entry name" value="SBP_bac_3"/>
    <property type="match status" value="1"/>
</dbReference>
<evidence type="ECO:0000259" key="4">
    <source>
        <dbReference type="Pfam" id="PF00497"/>
    </source>
</evidence>
<proteinExistence type="inferred from homology"/>
<evidence type="ECO:0000256" key="3">
    <source>
        <dbReference type="SAM" id="SignalP"/>
    </source>
</evidence>
<keyword evidence="2 3" id="KW-0732">Signal</keyword>